<keyword evidence="3" id="KW-0489">Methyltransferase</keyword>
<dbReference type="PANTHER" id="PTHR43861">
    <property type="entry name" value="TRANS-ACONITATE 2-METHYLTRANSFERASE-RELATED"/>
    <property type="match status" value="1"/>
</dbReference>
<comment type="caution">
    <text evidence="3">The sequence shown here is derived from an EMBL/GenBank/DDBJ whole genome shotgun (WGS) entry which is preliminary data.</text>
</comment>
<sequence length="239" mass="26071">MYSDADAAALYDHLNPWGSSDDFYLSFVLDAPSVLDIGCGTGTLLHRAREAGHTGRLCGLDPDTAALARARRRGDIEWIEGRAADVTLKAEFALAVMAGNAFQVFVHDDELRTSLAAIRTALAVGGRFVFGTRNPRARAWEEWNPSNPFDVVDHAGRPLRMIYHVESVVGDVVTFTETTATREGEPLRTDRASLRFLGTDQIEAFLGKAGFKVESWYGDWESGPLGAASEEIVVVARAV</sequence>
<organism evidence="3 4">
    <name type="scientific">Kitasatospora kifunensis</name>
    <name type="common">Streptomyces kifunensis</name>
    <dbReference type="NCBI Taxonomy" id="58351"/>
    <lineage>
        <taxon>Bacteria</taxon>
        <taxon>Bacillati</taxon>
        <taxon>Actinomycetota</taxon>
        <taxon>Actinomycetes</taxon>
        <taxon>Kitasatosporales</taxon>
        <taxon>Streptomycetaceae</taxon>
        <taxon>Kitasatospora</taxon>
    </lineage>
</organism>
<proteinExistence type="predicted"/>
<evidence type="ECO:0000256" key="1">
    <source>
        <dbReference type="ARBA" id="ARBA00022679"/>
    </source>
</evidence>
<name>A0A7W7R6W9_KITKI</name>
<accession>A0A7W7R6W9</accession>
<dbReference type="RefSeq" id="WP_184939867.1">
    <property type="nucleotide sequence ID" value="NZ_JACHJV010000001.1"/>
</dbReference>
<keyword evidence="1 3" id="KW-0808">Transferase</keyword>
<keyword evidence="4" id="KW-1185">Reference proteome</keyword>
<feature type="domain" description="Methyltransferase" evidence="2">
    <location>
        <begin position="34"/>
        <end position="126"/>
    </location>
</feature>
<protein>
    <submittedName>
        <fullName evidence="3">SAM-dependent methyltransferase</fullName>
    </submittedName>
</protein>
<dbReference type="Pfam" id="PF13649">
    <property type="entry name" value="Methyltransf_25"/>
    <property type="match status" value="1"/>
</dbReference>
<dbReference type="EMBL" id="JACHJV010000001">
    <property type="protein sequence ID" value="MBB4926527.1"/>
    <property type="molecule type" value="Genomic_DNA"/>
</dbReference>
<dbReference type="GO" id="GO:0017000">
    <property type="term" value="P:antibiotic biosynthetic process"/>
    <property type="evidence" value="ECO:0007669"/>
    <property type="project" value="UniProtKB-ARBA"/>
</dbReference>
<reference evidence="3 4" key="1">
    <citation type="submission" date="2020-08" db="EMBL/GenBank/DDBJ databases">
        <title>Sequencing the genomes of 1000 actinobacteria strains.</title>
        <authorList>
            <person name="Klenk H.-P."/>
        </authorList>
    </citation>
    <scope>NUCLEOTIDE SEQUENCE [LARGE SCALE GENOMIC DNA]</scope>
    <source>
        <strain evidence="3 4">DSM 41654</strain>
    </source>
</reference>
<dbReference type="SUPFAM" id="SSF53335">
    <property type="entry name" value="S-adenosyl-L-methionine-dependent methyltransferases"/>
    <property type="match status" value="1"/>
</dbReference>
<dbReference type="GO" id="GO:0008168">
    <property type="term" value="F:methyltransferase activity"/>
    <property type="evidence" value="ECO:0007669"/>
    <property type="project" value="UniProtKB-KW"/>
</dbReference>
<evidence type="ECO:0000313" key="3">
    <source>
        <dbReference type="EMBL" id="MBB4926527.1"/>
    </source>
</evidence>
<evidence type="ECO:0000313" key="4">
    <source>
        <dbReference type="Proteomes" id="UP000540506"/>
    </source>
</evidence>
<dbReference type="AlphaFoldDB" id="A0A7W7R6W9"/>
<gene>
    <name evidence="3" type="ORF">FHR34_005520</name>
</gene>
<dbReference type="InterPro" id="IPR029063">
    <property type="entry name" value="SAM-dependent_MTases_sf"/>
</dbReference>
<dbReference type="Proteomes" id="UP000540506">
    <property type="component" value="Unassembled WGS sequence"/>
</dbReference>
<evidence type="ECO:0000259" key="2">
    <source>
        <dbReference type="Pfam" id="PF13649"/>
    </source>
</evidence>
<dbReference type="GO" id="GO:0032259">
    <property type="term" value="P:methylation"/>
    <property type="evidence" value="ECO:0007669"/>
    <property type="project" value="UniProtKB-KW"/>
</dbReference>
<dbReference type="CDD" id="cd02440">
    <property type="entry name" value="AdoMet_MTases"/>
    <property type="match status" value="1"/>
</dbReference>
<dbReference type="InterPro" id="IPR041698">
    <property type="entry name" value="Methyltransf_25"/>
</dbReference>
<dbReference type="Gene3D" id="3.40.50.150">
    <property type="entry name" value="Vaccinia Virus protein VP39"/>
    <property type="match status" value="1"/>
</dbReference>